<protein>
    <submittedName>
        <fullName evidence="1">Uncharacterized protein</fullName>
    </submittedName>
</protein>
<dbReference type="AlphaFoldDB" id="A0A6N8CNR6"/>
<evidence type="ECO:0000313" key="1">
    <source>
        <dbReference type="EMBL" id="MTT31794.1"/>
    </source>
</evidence>
<dbReference type="RefSeq" id="WP_155218180.1">
    <property type="nucleotide sequence ID" value="NZ_WNHB01000009.1"/>
</dbReference>
<dbReference type="EMBL" id="WNHB01000009">
    <property type="protein sequence ID" value="MTT31794.1"/>
    <property type="molecule type" value="Genomic_DNA"/>
</dbReference>
<sequence>MGSTYSVIKCPHCACSAIEDFYYKSDEKYIICDNCGYNYSQFYKIDPVKGEVLEVDEREGHGVCVIVRKDGGRKRILFNSVITAKEFEKYSKIFSEDDVDQEASYMVGYEHGCFIPLFGNPPSMDEKTNEVPIIHFGEQ</sequence>
<evidence type="ECO:0000313" key="2">
    <source>
        <dbReference type="Proteomes" id="UP000440978"/>
    </source>
</evidence>
<proteinExistence type="predicted"/>
<gene>
    <name evidence="1" type="ORF">GMB86_07185</name>
</gene>
<reference evidence="1 2" key="1">
    <citation type="submission" date="2019-11" db="EMBL/GenBank/DDBJ databases">
        <title>Terrilactibacillus tamarindus sp. nov. BCM23-1 isolated from bark of Tamarindus indica.</title>
        <authorList>
            <person name="Kingkaew E."/>
            <person name="Tanasupawat S."/>
        </authorList>
    </citation>
    <scope>NUCLEOTIDE SEQUENCE [LARGE SCALE GENOMIC DNA]</scope>
    <source>
        <strain evidence="1 2">BCM23-1</strain>
    </source>
</reference>
<dbReference type="OrthoDB" id="2455077at2"/>
<dbReference type="Proteomes" id="UP000440978">
    <property type="component" value="Unassembled WGS sequence"/>
</dbReference>
<accession>A0A6N8CNR6</accession>
<keyword evidence="2" id="KW-1185">Reference proteome</keyword>
<comment type="caution">
    <text evidence="1">The sequence shown here is derived from an EMBL/GenBank/DDBJ whole genome shotgun (WGS) entry which is preliminary data.</text>
</comment>
<organism evidence="1 2">
    <name type="scientific">Terrilactibacillus tamarindi</name>
    <dbReference type="NCBI Taxonomy" id="2599694"/>
    <lineage>
        <taxon>Bacteria</taxon>
        <taxon>Bacillati</taxon>
        <taxon>Bacillota</taxon>
        <taxon>Bacilli</taxon>
        <taxon>Bacillales</taxon>
        <taxon>Bacillaceae</taxon>
        <taxon>Terrilactibacillus</taxon>
    </lineage>
</organism>
<name>A0A6N8CNR6_9BACI</name>